<dbReference type="PANTHER" id="PTHR43081">
    <property type="entry name" value="ADENYLATE CYCLASE, TERMINAL-DIFFERENTIATION SPECIFIC-RELATED"/>
    <property type="match status" value="1"/>
</dbReference>
<accession>A0A975GN99</accession>
<dbReference type="GO" id="GO:0006171">
    <property type="term" value="P:cAMP biosynthetic process"/>
    <property type="evidence" value="ECO:0007669"/>
    <property type="project" value="TreeGrafter"/>
</dbReference>
<dbReference type="AlphaFoldDB" id="A0A975GN99"/>
<evidence type="ECO:0000313" key="3">
    <source>
        <dbReference type="Proteomes" id="UP000663722"/>
    </source>
</evidence>
<sequence>MGSENYLLILGANMQKENSIFSKEEDTLKTAESLLKGEAVGKETLLKEYKGLLKNYKKLLRQTKTVTRVSDNQQRKLNRILERLGRYVSFQLFKKITHEKGNVEIKPQRKKLTVFFSDLKDFTYTSSHMEGEALSEFLNFYLEIMTQIVIKWGGTLDKYMGDAIMVFFGDPEFTSDEDHALRCVSMAIEMREKMKDLQKKLYDLGYQEPLHCRMGIATGYCTVGNFGSSERMDYTIVGTPVNLASRLETAAEKDEIFISHETWGYVKDKVICDPPKELHLKGFHQKILAHKVVRLKKEGEDNVLLIDDEEKGVNLKIDFSKIPKEEIESIIRRLEVELK</sequence>
<dbReference type="PANTHER" id="PTHR43081:SF18">
    <property type="entry name" value="BLL7624 PROTEIN"/>
    <property type="match status" value="1"/>
</dbReference>
<dbReference type="InterPro" id="IPR001054">
    <property type="entry name" value="A/G_cyclase"/>
</dbReference>
<dbReference type="CDD" id="cd07302">
    <property type="entry name" value="CHD"/>
    <property type="match status" value="1"/>
</dbReference>
<dbReference type="InterPro" id="IPR029787">
    <property type="entry name" value="Nucleotide_cyclase"/>
</dbReference>
<dbReference type="KEGG" id="dmm:dnm_037830"/>
<keyword evidence="3" id="KW-1185">Reference proteome</keyword>
<dbReference type="SMART" id="SM00044">
    <property type="entry name" value="CYCc"/>
    <property type="match status" value="1"/>
</dbReference>
<proteinExistence type="predicted"/>
<organism evidence="2 3">
    <name type="scientific">Desulfonema magnum</name>
    <dbReference type="NCBI Taxonomy" id="45655"/>
    <lineage>
        <taxon>Bacteria</taxon>
        <taxon>Pseudomonadati</taxon>
        <taxon>Thermodesulfobacteriota</taxon>
        <taxon>Desulfobacteria</taxon>
        <taxon>Desulfobacterales</taxon>
        <taxon>Desulfococcaceae</taxon>
        <taxon>Desulfonema</taxon>
    </lineage>
</organism>
<gene>
    <name evidence="2" type="ORF">dnm_037830</name>
</gene>
<dbReference type="Gene3D" id="3.30.70.1230">
    <property type="entry name" value="Nucleotide cyclase"/>
    <property type="match status" value="1"/>
</dbReference>
<dbReference type="EMBL" id="CP061800">
    <property type="protein sequence ID" value="QTA87746.1"/>
    <property type="molecule type" value="Genomic_DNA"/>
</dbReference>
<dbReference type="PROSITE" id="PS50125">
    <property type="entry name" value="GUANYLATE_CYCLASE_2"/>
    <property type="match status" value="1"/>
</dbReference>
<dbReference type="Proteomes" id="UP000663722">
    <property type="component" value="Chromosome"/>
</dbReference>
<name>A0A975GN99_9BACT</name>
<evidence type="ECO:0000313" key="2">
    <source>
        <dbReference type="EMBL" id="QTA87746.1"/>
    </source>
</evidence>
<evidence type="ECO:0000259" key="1">
    <source>
        <dbReference type="PROSITE" id="PS50125"/>
    </source>
</evidence>
<dbReference type="SUPFAM" id="SSF55073">
    <property type="entry name" value="Nucleotide cyclase"/>
    <property type="match status" value="1"/>
</dbReference>
<dbReference type="GO" id="GO:0035556">
    <property type="term" value="P:intracellular signal transduction"/>
    <property type="evidence" value="ECO:0007669"/>
    <property type="project" value="InterPro"/>
</dbReference>
<dbReference type="Pfam" id="PF00211">
    <property type="entry name" value="Guanylate_cyc"/>
    <property type="match status" value="1"/>
</dbReference>
<dbReference type="InterPro" id="IPR050697">
    <property type="entry name" value="Adenylyl/Guanylyl_Cyclase_3/4"/>
</dbReference>
<reference evidence="2" key="1">
    <citation type="journal article" date="2021" name="Microb. Physiol.">
        <title>Proteogenomic Insights into the Physiology of Marine, Sulfate-Reducing, Filamentous Desulfonema limicola and Desulfonema magnum.</title>
        <authorList>
            <person name="Schnaars V."/>
            <person name="Wohlbrand L."/>
            <person name="Scheve S."/>
            <person name="Hinrichs C."/>
            <person name="Reinhardt R."/>
            <person name="Rabus R."/>
        </authorList>
    </citation>
    <scope>NUCLEOTIDE SEQUENCE</scope>
    <source>
        <strain evidence="2">4be13</strain>
    </source>
</reference>
<feature type="domain" description="Guanylate cyclase" evidence="1">
    <location>
        <begin position="113"/>
        <end position="248"/>
    </location>
</feature>
<dbReference type="GO" id="GO:0004016">
    <property type="term" value="F:adenylate cyclase activity"/>
    <property type="evidence" value="ECO:0007669"/>
    <property type="project" value="UniProtKB-ARBA"/>
</dbReference>
<protein>
    <submittedName>
        <fullName evidence="2">Adenylate/guanylate cyclase domain-containing protein</fullName>
    </submittedName>
</protein>